<comment type="caution">
    <text evidence="2">The sequence shown here is derived from an EMBL/GenBank/DDBJ whole genome shotgun (WGS) entry which is preliminary data.</text>
</comment>
<reference evidence="2 3" key="1">
    <citation type="submission" date="2020-04" db="EMBL/GenBank/DDBJ databases">
        <authorList>
            <person name="Klaysubun C."/>
            <person name="Duangmal K."/>
            <person name="Lipun K."/>
        </authorList>
    </citation>
    <scope>NUCLEOTIDE SEQUENCE [LARGE SCALE GENOMIC DNA]</scope>
    <source>
        <strain evidence="2 3">K10HN5</strain>
    </source>
</reference>
<dbReference type="Proteomes" id="UP000820669">
    <property type="component" value="Unassembled WGS sequence"/>
</dbReference>
<feature type="compositionally biased region" description="Basic and acidic residues" evidence="1">
    <location>
        <begin position="45"/>
        <end position="66"/>
    </location>
</feature>
<keyword evidence="3" id="KW-1185">Reference proteome</keyword>
<protein>
    <submittedName>
        <fullName evidence="2">Uncharacterized protein</fullName>
    </submittedName>
</protein>
<accession>A0ABX1SGG3</accession>
<organism evidence="2 3">
    <name type="scientific">Pseudonocardia acidicola</name>
    <dbReference type="NCBI Taxonomy" id="2724939"/>
    <lineage>
        <taxon>Bacteria</taxon>
        <taxon>Bacillati</taxon>
        <taxon>Actinomycetota</taxon>
        <taxon>Actinomycetes</taxon>
        <taxon>Pseudonocardiales</taxon>
        <taxon>Pseudonocardiaceae</taxon>
        <taxon>Pseudonocardia</taxon>
    </lineage>
</organism>
<evidence type="ECO:0000313" key="2">
    <source>
        <dbReference type="EMBL" id="NMH99573.1"/>
    </source>
</evidence>
<name>A0ABX1SGG3_9PSEU</name>
<dbReference type="EMBL" id="JAAXLA010000038">
    <property type="protein sequence ID" value="NMH99573.1"/>
    <property type="molecule type" value="Genomic_DNA"/>
</dbReference>
<feature type="region of interest" description="Disordered" evidence="1">
    <location>
        <begin position="40"/>
        <end position="66"/>
    </location>
</feature>
<evidence type="ECO:0000313" key="3">
    <source>
        <dbReference type="Proteomes" id="UP000820669"/>
    </source>
</evidence>
<proteinExistence type="predicted"/>
<gene>
    <name evidence="2" type="ORF">HF526_19970</name>
</gene>
<sequence length="66" mass="7314">MSALDVAALRKLAAAKQDAPGPCNRRCRERGECAFGRSDPPGTYCRERRPPRRGEWAARAVEADRS</sequence>
<evidence type="ECO:0000256" key="1">
    <source>
        <dbReference type="SAM" id="MobiDB-lite"/>
    </source>
</evidence>
<dbReference type="RefSeq" id="WP_169383057.1">
    <property type="nucleotide sequence ID" value="NZ_JAAXLA010000038.1"/>
</dbReference>